<dbReference type="GO" id="GO:0006265">
    <property type="term" value="P:DNA topological change"/>
    <property type="evidence" value="ECO:0007669"/>
    <property type="project" value="UniProtKB-UniRule"/>
</dbReference>
<proteinExistence type="inferred from homology"/>
<dbReference type="InterPro" id="IPR002205">
    <property type="entry name" value="Topo_IIA_dom_A"/>
</dbReference>
<comment type="function">
    <text evidence="9">A type II topoisomerase that negatively supercoils closed circular double-stranded (ds) DNA in an ATP-dependent manner to modulate DNA topology and maintain chromosomes in an underwound state. Negative supercoiling favors strand separation, and DNA replication, transcription, recombination and repair, all of which involve strand separation. Also able to catalyze the interconversion of other topological isomers of dsDNA rings, including catenanes and knotted rings. Type II topoisomerases break and join 2 DNA strands simultaneously in an ATP-dependent manner.</text>
</comment>
<keyword evidence="6 9" id="KW-0238">DNA-binding</keyword>
<dbReference type="PANTHER" id="PTHR43493:SF5">
    <property type="entry name" value="DNA GYRASE SUBUNIT A, CHLOROPLASTIC_MITOCHONDRIAL"/>
    <property type="match status" value="1"/>
</dbReference>
<comment type="miscellaneous">
    <text evidence="9">Few gyrases are as efficient as E.coli at forming negative supercoils. Not all organisms have 2 type II topoisomerases; in organisms with a single type II topoisomerase this enzyme also has to decatenate newly replicated chromosomes.</text>
</comment>
<evidence type="ECO:0000256" key="9">
    <source>
        <dbReference type="HAMAP-Rule" id="MF_01897"/>
    </source>
</evidence>
<dbReference type="GO" id="GO:0003677">
    <property type="term" value="F:DNA binding"/>
    <property type="evidence" value="ECO:0007669"/>
    <property type="project" value="UniProtKB-UniRule"/>
</dbReference>
<comment type="subunit">
    <text evidence="9">Heterotetramer, composed of two GyrA and two GyrB chains. In the heterotetramer, GyrA contains the active site tyrosine that forms a transient covalent intermediate with DNA, while GyrB binds cofactors and catalyzes ATP hydrolysis.</text>
</comment>
<dbReference type="InterPro" id="IPR013757">
    <property type="entry name" value="Topo_IIA_A_a_sf"/>
</dbReference>
<evidence type="ECO:0000256" key="1">
    <source>
        <dbReference type="ARBA" id="ARBA00000185"/>
    </source>
</evidence>
<protein>
    <recommendedName>
        <fullName evidence="9">DNA gyrase subunit A</fullName>
        <ecNumber evidence="9">5.6.2.2</ecNumber>
    </recommendedName>
</protein>
<dbReference type="GO" id="GO:0005524">
    <property type="term" value="F:ATP binding"/>
    <property type="evidence" value="ECO:0007669"/>
    <property type="project" value="UniProtKB-UniRule"/>
</dbReference>
<feature type="domain" description="Topo IIA-type catalytic" evidence="12">
    <location>
        <begin position="34"/>
        <end position="499"/>
    </location>
</feature>
<keyword evidence="9" id="KW-0963">Cytoplasm</keyword>
<dbReference type="SUPFAM" id="SSF101904">
    <property type="entry name" value="GyrA/ParC C-terminal domain-like"/>
    <property type="match status" value="1"/>
</dbReference>
<keyword evidence="11" id="KW-0175">Coiled coil</keyword>
<evidence type="ECO:0000256" key="11">
    <source>
        <dbReference type="SAM" id="Coils"/>
    </source>
</evidence>
<keyword evidence="3 9" id="KW-0547">Nucleotide-binding</keyword>
<dbReference type="Gene3D" id="1.10.268.10">
    <property type="entry name" value="Topoisomerase, domain 3"/>
    <property type="match status" value="1"/>
</dbReference>
<dbReference type="GO" id="GO:0009330">
    <property type="term" value="C:DNA topoisomerase type II (double strand cut, ATP-hydrolyzing) complex"/>
    <property type="evidence" value="ECO:0007669"/>
    <property type="project" value="TreeGrafter"/>
</dbReference>
<dbReference type="PANTHER" id="PTHR43493">
    <property type="entry name" value="DNA GYRASE/TOPOISOMERASE SUBUNIT A"/>
    <property type="match status" value="1"/>
</dbReference>
<dbReference type="Gene3D" id="3.30.1360.40">
    <property type="match status" value="1"/>
</dbReference>
<dbReference type="AlphaFoldDB" id="A0A7C5V0I9"/>
<name>A0A7C5V0I9_9FIRM</name>
<comment type="catalytic activity">
    <reaction evidence="1 9 10">
        <text>ATP-dependent breakage, passage and rejoining of double-stranded DNA.</text>
        <dbReference type="EC" id="5.6.2.2"/>
    </reaction>
</comment>
<dbReference type="InterPro" id="IPR013760">
    <property type="entry name" value="Topo_IIA-like_dom_sf"/>
</dbReference>
<dbReference type="InterPro" id="IPR035516">
    <property type="entry name" value="Gyrase/topoIV_suA_C"/>
</dbReference>
<dbReference type="GO" id="GO:0005737">
    <property type="term" value="C:cytoplasm"/>
    <property type="evidence" value="ECO:0007669"/>
    <property type="project" value="UniProtKB-SubCell"/>
</dbReference>
<comment type="subcellular location">
    <subcellularLocation>
        <location evidence="9">Cytoplasm</location>
    </subcellularLocation>
</comment>
<keyword evidence="5 9" id="KW-0799">Topoisomerase</keyword>
<dbReference type="EMBL" id="DRUZ01000028">
    <property type="protein sequence ID" value="HHS01286.1"/>
    <property type="molecule type" value="Genomic_DNA"/>
</dbReference>
<dbReference type="Gene3D" id="3.90.199.10">
    <property type="entry name" value="Topoisomerase II, domain 5"/>
    <property type="match status" value="1"/>
</dbReference>
<evidence type="ECO:0000256" key="4">
    <source>
        <dbReference type="ARBA" id="ARBA00022840"/>
    </source>
</evidence>
<dbReference type="NCBIfam" id="NF004043">
    <property type="entry name" value="PRK05560.1"/>
    <property type="match status" value="1"/>
</dbReference>
<dbReference type="InterPro" id="IPR006691">
    <property type="entry name" value="GyrA/parC_rep"/>
</dbReference>
<evidence type="ECO:0000256" key="8">
    <source>
        <dbReference type="ARBA" id="ARBA00063644"/>
    </source>
</evidence>
<reference evidence="13" key="1">
    <citation type="journal article" date="2020" name="mSystems">
        <title>Genome- and Community-Level Interaction Insights into Carbon Utilization and Element Cycling Functions of Hydrothermarchaeota in Hydrothermal Sediment.</title>
        <authorList>
            <person name="Zhou Z."/>
            <person name="Liu Y."/>
            <person name="Xu W."/>
            <person name="Pan J."/>
            <person name="Luo Z.H."/>
            <person name="Li M."/>
        </authorList>
    </citation>
    <scope>NUCLEOTIDE SEQUENCE [LARGE SCALE GENOMIC DNA]</scope>
    <source>
        <strain evidence="13">SpSt-102</strain>
    </source>
</reference>
<evidence type="ECO:0000256" key="10">
    <source>
        <dbReference type="PROSITE-ProRule" id="PRU01384"/>
    </source>
</evidence>
<dbReference type="FunFam" id="3.30.1360.40:FF:000002">
    <property type="entry name" value="DNA gyrase subunit A"/>
    <property type="match status" value="1"/>
</dbReference>
<dbReference type="NCBIfam" id="NF004044">
    <property type="entry name" value="PRK05561.1"/>
    <property type="match status" value="1"/>
</dbReference>
<dbReference type="InterPro" id="IPR013758">
    <property type="entry name" value="Topo_IIA_A/C_ab"/>
</dbReference>
<feature type="active site" description="O-(5'-phospho-DNA)-tyrosine intermediate" evidence="9 10">
    <location>
        <position position="122"/>
    </location>
</feature>
<evidence type="ECO:0000259" key="12">
    <source>
        <dbReference type="PROSITE" id="PS52040"/>
    </source>
</evidence>
<keyword evidence="4 9" id="KW-0067">ATP-binding</keyword>
<evidence type="ECO:0000256" key="3">
    <source>
        <dbReference type="ARBA" id="ARBA00022741"/>
    </source>
</evidence>
<comment type="subunit">
    <text evidence="8">Heterotetramer composed of ParC and ParE.</text>
</comment>
<dbReference type="Pfam" id="PF00521">
    <property type="entry name" value="DNA_topoisoIV"/>
    <property type="match status" value="1"/>
</dbReference>
<comment type="caution">
    <text evidence="13">The sequence shown here is derived from an EMBL/GenBank/DDBJ whole genome shotgun (WGS) entry which is preliminary data.</text>
</comment>
<dbReference type="InterPro" id="IPR050220">
    <property type="entry name" value="Type_II_DNA_Topoisomerases"/>
</dbReference>
<dbReference type="HAMAP" id="MF_01897">
    <property type="entry name" value="GyrA"/>
    <property type="match status" value="1"/>
</dbReference>
<evidence type="ECO:0000256" key="2">
    <source>
        <dbReference type="ARBA" id="ARBA00008263"/>
    </source>
</evidence>
<dbReference type="NCBIfam" id="TIGR01063">
    <property type="entry name" value="gyrA"/>
    <property type="match status" value="1"/>
</dbReference>
<dbReference type="GO" id="GO:0034335">
    <property type="term" value="F:DNA negative supercoiling activity"/>
    <property type="evidence" value="ECO:0007669"/>
    <property type="project" value="UniProtKB-ARBA"/>
</dbReference>
<dbReference type="SUPFAM" id="SSF56719">
    <property type="entry name" value="Type II DNA topoisomerase"/>
    <property type="match status" value="1"/>
</dbReference>
<evidence type="ECO:0000256" key="5">
    <source>
        <dbReference type="ARBA" id="ARBA00023029"/>
    </source>
</evidence>
<dbReference type="CDD" id="cd00187">
    <property type="entry name" value="TOP4c"/>
    <property type="match status" value="1"/>
</dbReference>
<keyword evidence="7 9" id="KW-0413">Isomerase</keyword>
<feature type="coiled-coil region" evidence="11">
    <location>
        <begin position="436"/>
        <end position="484"/>
    </location>
</feature>
<dbReference type="InterPro" id="IPR005743">
    <property type="entry name" value="GyrA"/>
</dbReference>
<dbReference type="FunFam" id="3.90.199.10:FF:000001">
    <property type="entry name" value="DNA gyrase subunit A"/>
    <property type="match status" value="1"/>
</dbReference>
<gene>
    <name evidence="9 13" type="primary">gyrA</name>
    <name evidence="13" type="ORF">ENL71_01935</name>
</gene>
<dbReference type="Gene3D" id="2.120.10.90">
    <property type="entry name" value="DNA gyrase/topoisomerase IV, subunit A, C-terminal"/>
    <property type="match status" value="1"/>
</dbReference>
<comment type="similarity">
    <text evidence="2 9">Belongs to the type II topoisomerase GyrA/ParC subunit family.</text>
</comment>
<dbReference type="SMART" id="SM00434">
    <property type="entry name" value="TOP4c"/>
    <property type="match status" value="1"/>
</dbReference>
<sequence length="809" mass="91842">MEELDFRIIPVEIQEEMKKSYIDYAMSVIVSRALPDVRDGLKPVHRRILYAMNEIGLTPDKPYRKSATVVGHVLAKYHPHGDAAVYESLVRMAQDFSMRHPLVDGHGNFGSVDGDPPAAMRYTEARMSKIALEMLRDIEKETVDFMPNFDESAKEPKVLPSRFPNLLVNGSQGIAVGMATNIPPHNLAEVIDAIVYILDNENATLDDIMKIIKGPDFPTGGYIIGKKGIKDAYATGKGKIIVRAKTSIEQTSKGRQRIIVTELPYMVNKARLIEKIAELVHEKKIDGISDIRDESDKEGLRIVIEIKKDADANVVLKQLYKNTQLQDSFGIIMLALVDNQPKVLTLMDMLNLYIEHQKEIIVRRTRYDLKKAEERAHILEGLKKALDHIDEIISIIRSSKTVNEAKDRLIQRFKFTDIQAQAILDMRLQRLTGLERQKIEEELAELIKMIEYYKNVLASEAMVKEIIKKEILEIKEKYKDERRTKIIQDEHEDFEEEELIQEQETVITLTHFGYIKRLPLDTYKSQKRGGRGITGISTREDDFVEDVFVTTTHHYILFFTDKGRVFRLRAYEVPEGSRQAKGTAIVNLIQIGKDEKITATMAVKDFKEGYLMMCTKNGTIKKVLLSEFENTTKAGKKAITLADDDSLVDVKLTSGNDEIVLVSSNGYCVVFNENDVRVMGRLAQGVKGMTLEEDDFIVGMEKASDGKYLLCVTENGFGKRSEIEEYRKTKRGAKGVLTYRVTDKTGKIVDIKMVNDEDEIMICSTEGIFIRLEMSQVPVQGRNTQGVKLMRIDGEDIKVSSIARIKAEE</sequence>
<evidence type="ECO:0000256" key="6">
    <source>
        <dbReference type="ARBA" id="ARBA00023125"/>
    </source>
</evidence>
<dbReference type="FunFam" id="2.120.10.90:FF:000005">
    <property type="entry name" value="DNA topoisomerase 4 subunit A"/>
    <property type="match status" value="1"/>
</dbReference>
<dbReference type="EC" id="5.6.2.2" evidence="9"/>
<feature type="short sequence motif" description="GyrA-box" evidence="9">
    <location>
        <begin position="526"/>
        <end position="532"/>
    </location>
</feature>
<evidence type="ECO:0000313" key="13">
    <source>
        <dbReference type="EMBL" id="HHS01286.1"/>
    </source>
</evidence>
<dbReference type="GO" id="GO:0005694">
    <property type="term" value="C:chromosome"/>
    <property type="evidence" value="ECO:0007669"/>
    <property type="project" value="InterPro"/>
</dbReference>
<evidence type="ECO:0000256" key="7">
    <source>
        <dbReference type="ARBA" id="ARBA00023235"/>
    </source>
</evidence>
<organism evidence="13">
    <name type="scientific">Caldicellulosiruptor owensensis</name>
    <dbReference type="NCBI Taxonomy" id="55205"/>
    <lineage>
        <taxon>Bacteria</taxon>
        <taxon>Bacillati</taxon>
        <taxon>Bacillota</taxon>
        <taxon>Bacillota incertae sedis</taxon>
        <taxon>Caldicellulosiruptorales</taxon>
        <taxon>Caldicellulosiruptoraceae</taxon>
        <taxon>Caldicellulosiruptor</taxon>
    </lineage>
</organism>
<dbReference type="GO" id="GO:0006261">
    <property type="term" value="P:DNA-templated DNA replication"/>
    <property type="evidence" value="ECO:0007669"/>
    <property type="project" value="UniProtKB-UniRule"/>
</dbReference>
<dbReference type="FunFam" id="1.10.268.10:FF:000001">
    <property type="entry name" value="DNA gyrase subunit A"/>
    <property type="match status" value="1"/>
</dbReference>
<dbReference type="PROSITE" id="PS52040">
    <property type="entry name" value="TOPO_IIA"/>
    <property type="match status" value="1"/>
</dbReference>
<accession>A0A7C5V0I9</accession>
<dbReference type="Pfam" id="PF03989">
    <property type="entry name" value="DNA_gyraseA_C"/>
    <property type="match status" value="6"/>
</dbReference>